<protein>
    <submittedName>
        <fullName evidence="2">Uncharacterized protein</fullName>
    </submittedName>
</protein>
<evidence type="ECO:0000313" key="2">
    <source>
        <dbReference type="EMBL" id="MFA9460820.1"/>
    </source>
</evidence>
<organism evidence="2 3">
    <name type="scientific">Thiohalorhabdus methylotrophus</name>
    <dbReference type="NCBI Taxonomy" id="3242694"/>
    <lineage>
        <taxon>Bacteria</taxon>
        <taxon>Pseudomonadati</taxon>
        <taxon>Pseudomonadota</taxon>
        <taxon>Gammaproteobacteria</taxon>
        <taxon>Thiohalorhabdales</taxon>
        <taxon>Thiohalorhabdaceae</taxon>
        <taxon>Thiohalorhabdus</taxon>
    </lineage>
</organism>
<keyword evidence="3" id="KW-1185">Reference proteome</keyword>
<gene>
    <name evidence="2" type="ORF">ACERLL_08280</name>
</gene>
<feature type="transmembrane region" description="Helical" evidence="1">
    <location>
        <begin position="27"/>
        <end position="53"/>
    </location>
</feature>
<dbReference type="RefSeq" id="WP_373655606.1">
    <property type="nucleotide sequence ID" value="NZ_JBGUAW010000005.1"/>
</dbReference>
<accession>A0ABV4TXL8</accession>
<keyword evidence="1" id="KW-0812">Transmembrane</keyword>
<dbReference type="Proteomes" id="UP001575181">
    <property type="component" value="Unassembled WGS sequence"/>
</dbReference>
<reference evidence="2 3" key="1">
    <citation type="submission" date="2024-08" db="EMBL/GenBank/DDBJ databases">
        <title>Whole-genome sequencing of halo(alkali)philic microorganisms from hypersaline lakes.</title>
        <authorList>
            <person name="Sorokin D.Y."/>
            <person name="Merkel A.Y."/>
            <person name="Messina E."/>
            <person name="Yakimov M."/>
        </authorList>
    </citation>
    <scope>NUCLEOTIDE SEQUENCE [LARGE SCALE GENOMIC DNA]</scope>
    <source>
        <strain evidence="2 3">Cl-TMA</strain>
    </source>
</reference>
<dbReference type="EMBL" id="JBGUAW010000005">
    <property type="protein sequence ID" value="MFA9460820.1"/>
    <property type="molecule type" value="Genomic_DNA"/>
</dbReference>
<evidence type="ECO:0000256" key="1">
    <source>
        <dbReference type="SAM" id="Phobius"/>
    </source>
</evidence>
<keyword evidence="1" id="KW-1133">Transmembrane helix</keyword>
<proteinExistence type="predicted"/>
<name>A0ABV4TXL8_9GAMM</name>
<feature type="transmembrane region" description="Helical" evidence="1">
    <location>
        <begin position="65"/>
        <end position="87"/>
    </location>
</feature>
<comment type="caution">
    <text evidence="2">The sequence shown here is derived from an EMBL/GenBank/DDBJ whole genome shotgun (WGS) entry which is preliminary data.</text>
</comment>
<keyword evidence="1" id="KW-0472">Membrane</keyword>
<evidence type="ECO:0000313" key="3">
    <source>
        <dbReference type="Proteomes" id="UP001575181"/>
    </source>
</evidence>
<sequence>MSLDTFSKSNLDVQEDKTWGPSGFMAWINWAFPVPMLGFVVAVSDLVDTFIIFIENPSLQEFGKFSFLLFGSFLFIYMLLSAFVRALEGMWVARKLIKDGEEVWVIRYFFPLYYININDVDCIEEFRIASWRYYFTLLSGYEFTGNRRNYKISLKDGRYFLLNGICFDPYEFFKKGGGGKGSL</sequence>